<feature type="transmembrane region" description="Helical" evidence="8">
    <location>
        <begin position="186"/>
        <end position="209"/>
    </location>
</feature>
<evidence type="ECO:0000256" key="3">
    <source>
        <dbReference type="ARBA" id="ARBA00022679"/>
    </source>
</evidence>
<reference evidence="9 10" key="1">
    <citation type="submission" date="2022-03" db="EMBL/GenBank/DDBJ databases">
        <authorList>
            <person name="He Y."/>
        </authorList>
    </citation>
    <scope>NUCLEOTIDE SEQUENCE [LARGE SCALE GENOMIC DNA]</scope>
    <source>
        <strain evidence="9 10">TK19116</strain>
    </source>
</reference>
<feature type="transmembrane region" description="Helical" evidence="8">
    <location>
        <begin position="271"/>
        <end position="296"/>
    </location>
</feature>
<protein>
    <submittedName>
        <fullName evidence="9">DUF2029 domain-containing protein</fullName>
    </submittedName>
</protein>
<comment type="caution">
    <text evidence="9">The sequence shown here is derived from an EMBL/GenBank/DDBJ whole genome shotgun (WGS) entry which is preliminary data.</text>
</comment>
<feature type="transmembrane region" description="Helical" evidence="8">
    <location>
        <begin position="107"/>
        <end position="127"/>
    </location>
</feature>
<keyword evidence="5 8" id="KW-1133">Transmembrane helix</keyword>
<dbReference type="Pfam" id="PF09594">
    <property type="entry name" value="GT87"/>
    <property type="match status" value="1"/>
</dbReference>
<evidence type="ECO:0000256" key="7">
    <source>
        <dbReference type="ARBA" id="ARBA00024033"/>
    </source>
</evidence>
<dbReference type="RefSeq" id="WP_255329155.1">
    <property type="nucleotide sequence ID" value="NZ_JAKZEU010000002.1"/>
</dbReference>
<evidence type="ECO:0000256" key="2">
    <source>
        <dbReference type="ARBA" id="ARBA00022475"/>
    </source>
</evidence>
<evidence type="ECO:0000256" key="4">
    <source>
        <dbReference type="ARBA" id="ARBA00022692"/>
    </source>
</evidence>
<evidence type="ECO:0000256" key="6">
    <source>
        <dbReference type="ARBA" id="ARBA00023136"/>
    </source>
</evidence>
<keyword evidence="4 8" id="KW-0812">Transmembrane</keyword>
<feature type="transmembrane region" description="Helical" evidence="8">
    <location>
        <begin position="12"/>
        <end position="33"/>
    </location>
</feature>
<name>A0ABT1MPW3_9RHOB</name>
<keyword evidence="3" id="KW-0808">Transferase</keyword>
<feature type="transmembrane region" description="Helical" evidence="8">
    <location>
        <begin position="302"/>
        <end position="319"/>
    </location>
</feature>
<evidence type="ECO:0000256" key="8">
    <source>
        <dbReference type="SAM" id="Phobius"/>
    </source>
</evidence>
<accession>A0ABT1MPW3</accession>
<evidence type="ECO:0000313" key="10">
    <source>
        <dbReference type="Proteomes" id="UP001203945"/>
    </source>
</evidence>
<dbReference type="InterPro" id="IPR018584">
    <property type="entry name" value="GT87"/>
</dbReference>
<evidence type="ECO:0000256" key="1">
    <source>
        <dbReference type="ARBA" id="ARBA00004651"/>
    </source>
</evidence>
<keyword evidence="6 8" id="KW-0472">Membrane</keyword>
<comment type="subcellular location">
    <subcellularLocation>
        <location evidence="1">Cell membrane</location>
        <topology evidence="1">Multi-pass membrane protein</topology>
    </subcellularLocation>
</comment>
<evidence type="ECO:0000256" key="5">
    <source>
        <dbReference type="ARBA" id="ARBA00022989"/>
    </source>
</evidence>
<dbReference type="Proteomes" id="UP001203945">
    <property type="component" value="Unassembled WGS sequence"/>
</dbReference>
<comment type="similarity">
    <text evidence="7">Belongs to the glycosyltransferase 87 family.</text>
</comment>
<feature type="transmembrane region" description="Helical" evidence="8">
    <location>
        <begin position="340"/>
        <end position="357"/>
    </location>
</feature>
<keyword evidence="2" id="KW-1003">Cell membrane</keyword>
<feature type="transmembrane region" description="Helical" evidence="8">
    <location>
        <begin position="139"/>
        <end position="155"/>
    </location>
</feature>
<gene>
    <name evidence="9" type="ORF">MLD63_06995</name>
</gene>
<keyword evidence="10" id="KW-1185">Reference proteome</keyword>
<evidence type="ECO:0000313" key="9">
    <source>
        <dbReference type="EMBL" id="MCQ0970164.1"/>
    </source>
</evidence>
<dbReference type="EMBL" id="JAKZEU010000002">
    <property type="protein sequence ID" value="MCQ0970164.1"/>
    <property type="molecule type" value="Genomic_DNA"/>
</dbReference>
<proteinExistence type="inferred from homology"/>
<organism evidence="9 10">
    <name type="scientific">Paracoccus albicereus</name>
    <dbReference type="NCBI Taxonomy" id="2922394"/>
    <lineage>
        <taxon>Bacteria</taxon>
        <taxon>Pseudomonadati</taxon>
        <taxon>Pseudomonadota</taxon>
        <taxon>Alphaproteobacteria</taxon>
        <taxon>Rhodobacterales</taxon>
        <taxon>Paracoccaceae</taxon>
        <taxon>Paracoccus</taxon>
    </lineage>
</organism>
<feature type="transmembrane region" description="Helical" evidence="8">
    <location>
        <begin position="215"/>
        <end position="234"/>
    </location>
</feature>
<sequence length="404" mass="43785">MSFRGAISSKTGIYILSAAFLILGALALAMFGFGGVGRGDGNFASDMLYLFVAGEMWEAGSSPYVFDMFREDMKSIVNIDSVSYAYPPNSALLALALSSGSVGMAKILIGVMNLIAIGVLCAFVAAGAAQTRDVHPGRLRVMAVITAAVVIGNPFTAHVVWLGQTTLISAAFLYAAWLVADRRMDVLAGVLLGLAAFKPQLAFVVGLWFLLDRRWLLLVVAGAATLLMSAWPLVTTGLDGSWLDWPRALSDYQGGTFNLISFKHVFGLRSLLASAGIMVPSMMPLAILGVIALFWVRHQYEQIWLINAILILSFLLLYAHDYDLAPVAVLTFPLLIASRGRSGLLLLICVMACIIFFPQRLWEKLDLSQMARSREIALMGILATYLVVGRTVRRPTARPARAMS</sequence>